<proteinExistence type="predicted"/>
<name>A0A5E4AZV8_MARMO</name>
<protein>
    <submittedName>
        <fullName evidence="2">Uncharacterized protein</fullName>
    </submittedName>
</protein>
<organism evidence="2 3">
    <name type="scientific">Marmota monax</name>
    <name type="common">Woodchuck</name>
    <dbReference type="NCBI Taxonomy" id="9995"/>
    <lineage>
        <taxon>Eukaryota</taxon>
        <taxon>Metazoa</taxon>
        <taxon>Chordata</taxon>
        <taxon>Craniata</taxon>
        <taxon>Vertebrata</taxon>
        <taxon>Euteleostomi</taxon>
        <taxon>Mammalia</taxon>
        <taxon>Eutheria</taxon>
        <taxon>Euarchontoglires</taxon>
        <taxon>Glires</taxon>
        <taxon>Rodentia</taxon>
        <taxon>Sciuromorpha</taxon>
        <taxon>Sciuridae</taxon>
        <taxon>Xerinae</taxon>
        <taxon>Marmotini</taxon>
        <taxon>Marmota</taxon>
    </lineage>
</organism>
<evidence type="ECO:0000313" key="2">
    <source>
        <dbReference type="EMBL" id="VTJ62705.1"/>
    </source>
</evidence>
<dbReference type="EMBL" id="WJEC01007823">
    <property type="protein sequence ID" value="KAF7466823.1"/>
    <property type="molecule type" value="Genomic_DNA"/>
</dbReference>
<keyword evidence="3" id="KW-1185">Reference proteome</keyword>
<dbReference type="AlphaFoldDB" id="A0A5E4AZV8"/>
<dbReference type="Proteomes" id="UP000335636">
    <property type="component" value="Unassembled WGS sequence"/>
</dbReference>
<reference evidence="1" key="2">
    <citation type="submission" date="2020-08" db="EMBL/GenBank/DDBJ databases">
        <authorList>
            <person name="Shumante A."/>
            <person name="Zimin A.V."/>
            <person name="Puiu D."/>
            <person name="Salzberg S.L."/>
        </authorList>
    </citation>
    <scope>NUCLEOTIDE SEQUENCE</scope>
    <source>
        <strain evidence="1">WC2-LM</strain>
        <tissue evidence="1">Liver</tissue>
    </source>
</reference>
<evidence type="ECO:0000313" key="3">
    <source>
        <dbReference type="Proteomes" id="UP000335636"/>
    </source>
</evidence>
<gene>
    <name evidence="1" type="ORF">GHT09_001869</name>
    <name evidence="2" type="ORF">MONAX_5E005347</name>
</gene>
<accession>A0A5E4AZV8</accession>
<dbReference type="EMBL" id="CABDUW010000206">
    <property type="protein sequence ID" value="VTJ62705.1"/>
    <property type="molecule type" value="Genomic_DNA"/>
</dbReference>
<reference evidence="2 3" key="1">
    <citation type="submission" date="2019-04" db="EMBL/GenBank/DDBJ databases">
        <authorList>
            <person name="Alioto T."/>
            <person name="Alioto T."/>
        </authorList>
    </citation>
    <scope>NUCLEOTIDE SEQUENCE [LARGE SCALE GENOMIC DNA]</scope>
</reference>
<evidence type="ECO:0000313" key="1">
    <source>
        <dbReference type="EMBL" id="KAF7466823.1"/>
    </source>
</evidence>
<sequence>MGTLRRNCGAATPWETSITATFSRRLSRAEPRSAQAQKAVRVGPEEQLGALAISARSAGNPVSSPTKCFLERGPGHESCDSALRGTCFWSLFCTAFELIQQSRNPGNWRRSARCSGLGPG</sequence>
<dbReference type="Proteomes" id="UP000662637">
    <property type="component" value="Unassembled WGS sequence"/>
</dbReference>